<dbReference type="Proteomes" id="UP000185478">
    <property type="component" value="Chromosome"/>
</dbReference>
<sequence>MSHRRLRRILPASLATAALMSTGIMLAPISVAPAHADQNSTIGLVPGDGPQDYAAETLALKWQIRPSFNSYVGGPSRVLDGLRYDAGTYYWPFKDVTTSGTKVSFNYGGTVNYQKYCADAENPKRGACDMDLTISNPSVVVDTETHKAVLQATVHTIDYTSKQWSGPAIVELADVKMPTGSFNVTGSGDKAITTWRGLSSTLTAAGNKAFSNFYEAGSPMGDVAFSYQGTVDVSGEAAPYTIASHFNTNKSWSKANALYTTTSNKLVHITDAGWDGARIELIDPATSTIVASEDTARIPAAFSAFDPASNTLYYLVKGEDEKPNTVYTRTISDSGLGTEAVLGEVPGAATGLALSTTGKLAVLTGGDDAALTELDTTTKAAQTFALPAPSTLFDLDAENYSNDFYGSTFFGADNSPLRALPDGSYVYAYGHLLQLPGEKTKPAPPLHIIPRKDNPVVPITAGEKFAEGNRSARGVQVLGNNIAIYNSSADTSSKTYSGIDIYRYDNGNFTLVKALRGEPYMSKVAGFEFTPEGKAIVVSEAAGTATIIDPTTGDAETTINLGPGMKDTGGSGDALALGKNGEIYIGEIYTENYEEYFSLIRLEPTNTDGTQRNTTLKPVRMGAFDEPIEDPSPVETTPPNTADPAPQPTTPADKPADKPAGKPGKKPADKPTTPGKDSNSTTPGENTSSGSSEQTFKNSWFDATVAFFASLGAPTWLQTFFGQISGAIYWLFAPLMATINSFSS</sequence>
<feature type="compositionally biased region" description="Polar residues" evidence="1">
    <location>
        <begin position="605"/>
        <end position="616"/>
    </location>
</feature>
<dbReference type="RefSeq" id="WP_075726158.1">
    <property type="nucleotide sequence ID" value="NZ_CP009245.1"/>
</dbReference>
<accession>A0A1L7CFW1</accession>
<name>A0A1L7CFW1_9CORY</name>
<gene>
    <name evidence="4" type="ORF">CAQU_06345</name>
</gene>
<dbReference type="SUPFAM" id="SSF63829">
    <property type="entry name" value="Calcium-dependent phosphotriesterase"/>
    <property type="match status" value="1"/>
</dbReference>
<feature type="domain" description="Htaa" evidence="3">
    <location>
        <begin position="59"/>
        <end position="226"/>
    </location>
</feature>
<protein>
    <recommendedName>
        <fullName evidence="3">Htaa domain-containing protein</fullName>
    </recommendedName>
</protein>
<feature type="region of interest" description="Disordered" evidence="1">
    <location>
        <begin position="605"/>
        <end position="694"/>
    </location>
</feature>
<keyword evidence="2" id="KW-0732">Signal</keyword>
<dbReference type="AlphaFoldDB" id="A0A1L7CFW1"/>
<evidence type="ECO:0000313" key="5">
    <source>
        <dbReference type="Proteomes" id="UP000185478"/>
    </source>
</evidence>
<dbReference type="EMBL" id="CP009245">
    <property type="protein sequence ID" value="APT84751.1"/>
    <property type="molecule type" value="Genomic_DNA"/>
</dbReference>
<dbReference type="Pfam" id="PF04213">
    <property type="entry name" value="HtaA"/>
    <property type="match status" value="1"/>
</dbReference>
<dbReference type="InterPro" id="IPR007331">
    <property type="entry name" value="Htaa"/>
</dbReference>
<dbReference type="OrthoDB" id="7210788at2"/>
<feature type="compositionally biased region" description="Polar residues" evidence="1">
    <location>
        <begin position="678"/>
        <end position="694"/>
    </location>
</feature>
<evidence type="ECO:0000313" key="4">
    <source>
        <dbReference type="EMBL" id="APT84751.1"/>
    </source>
</evidence>
<proteinExistence type="predicted"/>
<reference evidence="4 5" key="1">
    <citation type="submission" date="2014-08" db="EMBL/GenBank/DDBJ databases">
        <title>Complete genome sequence of Corynebacterium aquilae S-613T(T) (=DSM 44791(T)), isolated from the choana of a healthy golden eagle.</title>
        <authorList>
            <person name="Ruckert C."/>
            <person name="Albersmeier A."/>
            <person name="Winkler A."/>
            <person name="Kalinowski J."/>
        </authorList>
    </citation>
    <scope>NUCLEOTIDE SEQUENCE [LARGE SCALE GENOMIC DNA]</scope>
    <source>
        <strain evidence="4 5">S-613</strain>
    </source>
</reference>
<feature type="signal peptide" evidence="2">
    <location>
        <begin position="1"/>
        <end position="36"/>
    </location>
</feature>
<dbReference type="KEGG" id="caqu:CAQU_06345"/>
<keyword evidence="5" id="KW-1185">Reference proteome</keyword>
<feature type="chain" id="PRO_5012499047" description="Htaa domain-containing protein" evidence="2">
    <location>
        <begin position="37"/>
        <end position="744"/>
    </location>
</feature>
<dbReference type="STRING" id="1431546.CAQU_06345"/>
<evidence type="ECO:0000259" key="3">
    <source>
        <dbReference type="Pfam" id="PF04213"/>
    </source>
</evidence>
<evidence type="ECO:0000256" key="2">
    <source>
        <dbReference type="SAM" id="SignalP"/>
    </source>
</evidence>
<organism evidence="4 5">
    <name type="scientific">Corynebacterium aquilae DSM 44791</name>
    <dbReference type="NCBI Taxonomy" id="1431546"/>
    <lineage>
        <taxon>Bacteria</taxon>
        <taxon>Bacillati</taxon>
        <taxon>Actinomycetota</taxon>
        <taxon>Actinomycetes</taxon>
        <taxon>Mycobacteriales</taxon>
        <taxon>Corynebacteriaceae</taxon>
        <taxon>Corynebacterium</taxon>
    </lineage>
</organism>
<evidence type="ECO:0000256" key="1">
    <source>
        <dbReference type="SAM" id="MobiDB-lite"/>
    </source>
</evidence>